<evidence type="ECO:0000313" key="1">
    <source>
        <dbReference type="EMBL" id="UOQ56490.1"/>
    </source>
</evidence>
<gene>
    <name evidence="1" type="ORF">MUN78_12490</name>
</gene>
<reference evidence="1 2" key="1">
    <citation type="submission" date="2022-04" db="EMBL/GenBank/DDBJ databases">
        <title>Leucobacter sp. isolated from rhizosphere of garlic.</title>
        <authorList>
            <person name="Won M."/>
            <person name="Lee C.-M."/>
            <person name="Woen H.-Y."/>
            <person name="Kwon S.-W."/>
        </authorList>
    </citation>
    <scope>NUCLEOTIDE SEQUENCE [LARGE SCALE GENOMIC DNA]</scope>
    <source>
        <strain evidence="1 2">H21R-40</strain>
    </source>
</reference>
<protein>
    <submittedName>
        <fullName evidence="1">Rv3235 family protein</fullName>
    </submittedName>
</protein>
<organism evidence="1 2">
    <name type="scientific">Leucobacter allii</name>
    <dbReference type="NCBI Taxonomy" id="2932247"/>
    <lineage>
        <taxon>Bacteria</taxon>
        <taxon>Bacillati</taxon>
        <taxon>Actinomycetota</taxon>
        <taxon>Actinomycetes</taxon>
        <taxon>Micrococcales</taxon>
        <taxon>Microbacteriaceae</taxon>
        <taxon>Leucobacter</taxon>
    </lineage>
</organism>
<sequence>MPSSVPHLRPVRDAERPSRILRAVPPYTGNAGRIAIDTSAEGDIPPPRAEVVQRLALFAFEALEGTRSVAQLAQWVTPEVVEELTLRRAARTEQRSLHGDLRRVVPTPGPVHLHRPAPGVVEAAVVLHAGQRTGTSAMRFEHRRDRWRATVLTVF</sequence>
<name>A0ABY4FIV0_9MICO</name>
<dbReference type="EMBL" id="CP095045">
    <property type="protein sequence ID" value="UOQ56490.1"/>
    <property type="molecule type" value="Genomic_DNA"/>
</dbReference>
<keyword evidence="2" id="KW-1185">Reference proteome</keyword>
<dbReference type="Pfam" id="PF20060">
    <property type="entry name" value="DUF6459"/>
    <property type="match status" value="1"/>
</dbReference>
<dbReference type="Proteomes" id="UP000831786">
    <property type="component" value="Chromosome"/>
</dbReference>
<dbReference type="RefSeq" id="WP_244690328.1">
    <property type="nucleotide sequence ID" value="NZ_CP095044.1"/>
</dbReference>
<evidence type="ECO:0000313" key="2">
    <source>
        <dbReference type="Proteomes" id="UP000831786"/>
    </source>
</evidence>
<proteinExistence type="predicted"/>
<accession>A0ABY4FIV0</accession>
<dbReference type="InterPro" id="IPR045596">
    <property type="entry name" value="DUF6459"/>
</dbReference>